<dbReference type="AlphaFoldDB" id="K5DDR4"/>
<dbReference type="Proteomes" id="UP000007993">
    <property type="component" value="Unassembled WGS sequence"/>
</dbReference>
<sequence>MNFLRVDGVMNPHANRRPLNDLLPKLGAAGRKWRDQLRFLFSASTMAENRILSLRQRLSKTSIPNRQTKSPIGP</sequence>
<name>K5DDR4_RHOBT</name>
<dbReference type="EMBL" id="AMCW01000107">
    <property type="protein sequence ID" value="EKK00969.1"/>
    <property type="molecule type" value="Genomic_DNA"/>
</dbReference>
<proteinExistence type="predicted"/>
<protein>
    <submittedName>
        <fullName evidence="1">Uncharacterized protein</fullName>
    </submittedName>
</protein>
<evidence type="ECO:0000313" key="2">
    <source>
        <dbReference type="Proteomes" id="UP000007993"/>
    </source>
</evidence>
<comment type="caution">
    <text evidence="1">The sequence shown here is derived from an EMBL/GenBank/DDBJ whole genome shotgun (WGS) entry which is preliminary data.</text>
</comment>
<organism evidence="1 2">
    <name type="scientific">Rhodopirellula baltica SH28</name>
    <dbReference type="NCBI Taxonomy" id="993517"/>
    <lineage>
        <taxon>Bacteria</taxon>
        <taxon>Pseudomonadati</taxon>
        <taxon>Planctomycetota</taxon>
        <taxon>Planctomycetia</taxon>
        <taxon>Pirellulales</taxon>
        <taxon>Pirellulaceae</taxon>
        <taxon>Rhodopirellula</taxon>
    </lineage>
</organism>
<gene>
    <name evidence="1" type="ORF">RBSH_03643</name>
</gene>
<evidence type="ECO:0000313" key="1">
    <source>
        <dbReference type="EMBL" id="EKK00969.1"/>
    </source>
</evidence>
<accession>K5DDR4</accession>
<reference evidence="1 2" key="1">
    <citation type="journal article" date="2013" name="Mar. Genomics">
        <title>Expression of sulfatases in Rhodopirellula baltica and the diversity of sulfatases in the genus Rhodopirellula.</title>
        <authorList>
            <person name="Wegner C.E."/>
            <person name="Richter-Heitmann T."/>
            <person name="Klindworth A."/>
            <person name="Klockow C."/>
            <person name="Richter M."/>
            <person name="Achstetter T."/>
            <person name="Glockner F.O."/>
            <person name="Harder J."/>
        </authorList>
    </citation>
    <scope>NUCLEOTIDE SEQUENCE [LARGE SCALE GENOMIC DNA]</scope>
    <source>
        <strain evidence="1 2">SH28</strain>
    </source>
</reference>